<reference evidence="2 3" key="1">
    <citation type="journal article" date="2006" name="Science">
        <title>Phytophthora genome sequences uncover evolutionary origins and mechanisms of pathogenesis.</title>
        <authorList>
            <person name="Tyler B.M."/>
            <person name="Tripathy S."/>
            <person name="Zhang X."/>
            <person name="Dehal P."/>
            <person name="Jiang R.H."/>
            <person name="Aerts A."/>
            <person name="Arredondo F.D."/>
            <person name="Baxter L."/>
            <person name="Bensasson D."/>
            <person name="Beynon J.L."/>
            <person name="Chapman J."/>
            <person name="Damasceno C.M."/>
            <person name="Dorrance A.E."/>
            <person name="Dou D."/>
            <person name="Dickerman A.W."/>
            <person name="Dubchak I.L."/>
            <person name="Garbelotto M."/>
            <person name="Gijzen M."/>
            <person name="Gordon S.G."/>
            <person name="Govers F."/>
            <person name="Grunwald N.J."/>
            <person name="Huang W."/>
            <person name="Ivors K.L."/>
            <person name="Jones R.W."/>
            <person name="Kamoun S."/>
            <person name="Krampis K."/>
            <person name="Lamour K.H."/>
            <person name="Lee M.K."/>
            <person name="McDonald W.H."/>
            <person name="Medina M."/>
            <person name="Meijer H.J."/>
            <person name="Nordberg E.K."/>
            <person name="Maclean D.J."/>
            <person name="Ospina-Giraldo M.D."/>
            <person name="Morris P.F."/>
            <person name="Phuntumart V."/>
            <person name="Putnam N.H."/>
            <person name="Rash S."/>
            <person name="Rose J.K."/>
            <person name="Sakihama Y."/>
            <person name="Salamov A.A."/>
            <person name="Savidor A."/>
            <person name="Scheuring C.F."/>
            <person name="Smith B.M."/>
            <person name="Sobral B.W."/>
            <person name="Terry A."/>
            <person name="Torto-Alalibo T.A."/>
            <person name="Win J."/>
            <person name="Xu Z."/>
            <person name="Zhang H."/>
            <person name="Grigoriev I.V."/>
            <person name="Rokhsar D.S."/>
            <person name="Boore J.L."/>
        </authorList>
    </citation>
    <scope>NUCLEOTIDE SEQUENCE [LARGE SCALE GENOMIC DNA]</scope>
    <source>
        <strain evidence="2 3">P6497</strain>
    </source>
</reference>
<sequence length="275" mass="31091">MGATLSALLLVVTVKEYVHRTVDLVDAKCDLLYVRYECAGSTGTCFTTISRAYVQKHEEFLVHFPFVLSVKGGLSNEFMETVHDGIMSPNGLSRTLATVERRCQSRSATLMLTIYLRPRQLALSMPPTMPTAFWTEFTTIYSSLCENLMKHLKIRRALRIDHSVKFCKRLKIWTGSGKRDGMANCKMLLLAQNEIGQIVGRCLTRSENNDETEKLLKHVEPMLAPFTDDAELLVVSDDVTGVRNLVSRVFGDRVSTKQDPFHVIQRITEKVKSTK</sequence>
<accession>G4ZEE3</accession>
<dbReference type="InParanoid" id="G4ZEE3"/>
<dbReference type="AlphaFoldDB" id="G4ZEE3"/>
<dbReference type="EMBL" id="JH159154">
    <property type="protein sequence ID" value="EGZ18408.1"/>
    <property type="molecule type" value="Genomic_DNA"/>
</dbReference>
<keyword evidence="1" id="KW-0732">Signal</keyword>
<keyword evidence="3" id="KW-1185">Reference proteome</keyword>
<evidence type="ECO:0000256" key="1">
    <source>
        <dbReference type="SAM" id="SignalP"/>
    </source>
</evidence>
<dbReference type="GeneID" id="20657727"/>
<dbReference type="Proteomes" id="UP000002640">
    <property type="component" value="Unassembled WGS sequence"/>
</dbReference>
<proteinExistence type="predicted"/>
<evidence type="ECO:0008006" key="4">
    <source>
        <dbReference type="Google" id="ProtNLM"/>
    </source>
</evidence>
<protein>
    <recommendedName>
        <fullName evidence="4">MULE transposase domain-containing protein</fullName>
    </recommendedName>
</protein>
<name>G4ZEE3_PHYSP</name>
<evidence type="ECO:0000313" key="2">
    <source>
        <dbReference type="EMBL" id="EGZ18408.1"/>
    </source>
</evidence>
<dbReference type="OMA" id="SCSESEW"/>
<gene>
    <name evidence="2" type="ORF">PHYSODRAFT_499664</name>
</gene>
<evidence type="ECO:0000313" key="3">
    <source>
        <dbReference type="Proteomes" id="UP000002640"/>
    </source>
</evidence>
<dbReference type="RefSeq" id="XP_009527466.1">
    <property type="nucleotide sequence ID" value="XM_009529171.1"/>
</dbReference>
<organism evidence="2 3">
    <name type="scientific">Phytophthora sojae (strain P6497)</name>
    <name type="common">Soybean stem and root rot agent</name>
    <name type="synonym">Phytophthora megasperma f. sp. glycines</name>
    <dbReference type="NCBI Taxonomy" id="1094619"/>
    <lineage>
        <taxon>Eukaryota</taxon>
        <taxon>Sar</taxon>
        <taxon>Stramenopiles</taxon>
        <taxon>Oomycota</taxon>
        <taxon>Peronosporomycetes</taxon>
        <taxon>Peronosporales</taxon>
        <taxon>Peronosporaceae</taxon>
        <taxon>Phytophthora</taxon>
    </lineage>
</organism>
<dbReference type="KEGG" id="psoj:PHYSODRAFT_499664"/>
<feature type="signal peptide" evidence="1">
    <location>
        <begin position="1"/>
        <end position="20"/>
    </location>
</feature>
<feature type="chain" id="PRO_5003471994" description="MULE transposase domain-containing protein" evidence="1">
    <location>
        <begin position="21"/>
        <end position="275"/>
    </location>
</feature>